<dbReference type="NCBIfam" id="NF008761">
    <property type="entry name" value="PRK11797.1"/>
    <property type="match status" value="1"/>
</dbReference>
<evidence type="ECO:0000256" key="3">
    <source>
        <dbReference type="ARBA" id="ARBA00022490"/>
    </source>
</evidence>
<comment type="catalytic activity">
    <reaction evidence="1 6">
        <text>beta-D-ribopyranose = beta-D-ribofuranose</text>
        <dbReference type="Rhea" id="RHEA:25432"/>
        <dbReference type="ChEBI" id="CHEBI:27476"/>
        <dbReference type="ChEBI" id="CHEBI:47002"/>
        <dbReference type="EC" id="5.4.99.62"/>
    </reaction>
</comment>
<dbReference type="HAMAP" id="MF_01661">
    <property type="entry name" value="D_rib_pyranase"/>
    <property type="match status" value="1"/>
</dbReference>
<proteinExistence type="inferred from homology"/>
<dbReference type="SUPFAM" id="SSF102546">
    <property type="entry name" value="RbsD-like"/>
    <property type="match status" value="1"/>
</dbReference>
<dbReference type="InterPro" id="IPR023064">
    <property type="entry name" value="D-ribose_pyranase"/>
</dbReference>
<keyword evidence="4 6" id="KW-0413">Isomerase</keyword>
<dbReference type="InterPro" id="IPR023750">
    <property type="entry name" value="RbsD-like_sf"/>
</dbReference>
<evidence type="ECO:0000256" key="4">
    <source>
        <dbReference type="ARBA" id="ARBA00023235"/>
    </source>
</evidence>
<evidence type="ECO:0000256" key="2">
    <source>
        <dbReference type="ARBA" id="ARBA00012862"/>
    </source>
</evidence>
<comment type="caution">
    <text evidence="7">The sequence shown here is derived from an EMBL/GenBank/DDBJ whole genome shotgun (WGS) entry which is preliminary data.</text>
</comment>
<feature type="binding site" evidence="6">
    <location>
        <begin position="114"/>
        <end position="116"/>
    </location>
    <ligand>
        <name>substrate</name>
    </ligand>
</feature>
<keyword evidence="3 6" id="KW-0963">Cytoplasm</keyword>
<feature type="binding site" evidence="6">
    <location>
        <position position="92"/>
    </location>
    <ligand>
        <name>substrate</name>
    </ligand>
</feature>
<keyword evidence="5 6" id="KW-0119">Carbohydrate metabolism</keyword>
<evidence type="ECO:0000313" key="8">
    <source>
        <dbReference type="Proteomes" id="UP001210720"/>
    </source>
</evidence>
<organism evidence="7 8">
    <name type="scientific">Thalassococcus lentus</name>
    <dbReference type="NCBI Taxonomy" id="1210524"/>
    <lineage>
        <taxon>Bacteria</taxon>
        <taxon>Pseudomonadati</taxon>
        <taxon>Pseudomonadota</taxon>
        <taxon>Alphaproteobacteria</taxon>
        <taxon>Rhodobacterales</taxon>
        <taxon>Roseobacteraceae</taxon>
        <taxon>Thalassococcus</taxon>
    </lineage>
</organism>
<dbReference type="Gene3D" id="3.40.1650.10">
    <property type="entry name" value="RbsD-like domain"/>
    <property type="match status" value="1"/>
</dbReference>
<gene>
    <name evidence="6 7" type="primary">rbsD</name>
    <name evidence="7" type="ORF">PFY00_13645</name>
</gene>
<evidence type="ECO:0000256" key="6">
    <source>
        <dbReference type="HAMAP-Rule" id="MF_01661"/>
    </source>
</evidence>
<comment type="function">
    <text evidence="6">Catalyzes the interconversion of beta-pyran and beta-furan forms of D-ribose.</text>
</comment>
<comment type="subcellular location">
    <subcellularLocation>
        <location evidence="6">Cytoplasm</location>
    </subcellularLocation>
</comment>
<sequence>MKKHGILQRELAGLIAALGHGDSLVIGDSGLPVPKGVPCIDLAVTVGTPAIWPVLDAVLGEMVTERAVIASEAEGPVASGFEDRLQCERVSHETLKRLCGDARAVVRTGEATPYANIVLYAGVAF</sequence>
<accession>A0ABT4XUZ1</accession>
<name>A0ABT4XUZ1_9RHOB</name>
<dbReference type="PANTHER" id="PTHR37831">
    <property type="entry name" value="D-RIBOSE PYRANASE"/>
    <property type="match status" value="1"/>
</dbReference>
<dbReference type="PANTHER" id="PTHR37831:SF1">
    <property type="entry name" value="D-RIBOSE PYRANASE"/>
    <property type="match status" value="1"/>
</dbReference>
<feature type="active site" description="Proton donor" evidence="6">
    <location>
        <position position="20"/>
    </location>
</feature>
<dbReference type="GO" id="GO:0062193">
    <property type="term" value="F:D-ribose pyranase activity"/>
    <property type="evidence" value="ECO:0007669"/>
    <property type="project" value="UniProtKB-EC"/>
</dbReference>
<evidence type="ECO:0000256" key="1">
    <source>
        <dbReference type="ARBA" id="ARBA00000223"/>
    </source>
</evidence>
<comment type="pathway">
    <text evidence="6">Carbohydrate metabolism; D-ribose degradation; D-ribose 5-phosphate from beta-D-ribopyranose: step 1/2.</text>
</comment>
<dbReference type="InterPro" id="IPR007721">
    <property type="entry name" value="RbsD_FucU"/>
</dbReference>
<dbReference type="Proteomes" id="UP001210720">
    <property type="component" value="Unassembled WGS sequence"/>
</dbReference>
<comment type="similarity">
    <text evidence="6">Belongs to the RbsD / FucU family. RbsD subfamily.</text>
</comment>
<evidence type="ECO:0000256" key="5">
    <source>
        <dbReference type="ARBA" id="ARBA00023277"/>
    </source>
</evidence>
<dbReference type="EMBL" id="JAQIOY010000004">
    <property type="protein sequence ID" value="MDA7425771.1"/>
    <property type="molecule type" value="Genomic_DNA"/>
</dbReference>
<keyword evidence="8" id="KW-1185">Reference proteome</keyword>
<dbReference type="RefSeq" id="WP_271433127.1">
    <property type="nucleotide sequence ID" value="NZ_JAQIOY010000004.1"/>
</dbReference>
<evidence type="ECO:0000313" key="7">
    <source>
        <dbReference type="EMBL" id="MDA7425771.1"/>
    </source>
</evidence>
<protein>
    <recommendedName>
        <fullName evidence="2 6">D-ribose pyranase</fullName>
        <ecNumber evidence="2 6">5.4.99.62</ecNumber>
    </recommendedName>
</protein>
<feature type="binding site" evidence="6">
    <location>
        <position position="28"/>
    </location>
    <ligand>
        <name>substrate</name>
    </ligand>
</feature>
<dbReference type="Pfam" id="PF05025">
    <property type="entry name" value="RbsD_FucU"/>
    <property type="match status" value="1"/>
</dbReference>
<reference evidence="7 8" key="1">
    <citation type="submission" date="2023-01" db="EMBL/GenBank/DDBJ databases">
        <title>Thalassococcus onchidii sp. nov., isolated from a marine invertebrate from the South China Sea.</title>
        <authorList>
            <person name="Xu S."/>
            <person name="Liu Z."/>
            <person name="Xu Y."/>
        </authorList>
    </citation>
    <scope>NUCLEOTIDE SEQUENCE [LARGE SCALE GENOMIC DNA]</scope>
    <source>
        <strain evidence="7 8">KCTC 32084</strain>
    </source>
</reference>
<comment type="subunit">
    <text evidence="6">Homodecamer.</text>
</comment>
<dbReference type="EC" id="5.4.99.62" evidence="2 6"/>